<accession>A0AAD3SIZ6</accession>
<gene>
    <name evidence="3" type="ORF">Nepgr_014159</name>
</gene>
<dbReference type="GO" id="GO:0046872">
    <property type="term" value="F:metal ion binding"/>
    <property type="evidence" value="ECO:0007669"/>
    <property type="project" value="InterPro"/>
</dbReference>
<evidence type="ECO:0000256" key="1">
    <source>
        <dbReference type="SAM" id="MobiDB-lite"/>
    </source>
</evidence>
<dbReference type="AlphaFoldDB" id="A0AAD3SIZ6"/>
<dbReference type="Gene3D" id="3.30.70.100">
    <property type="match status" value="1"/>
</dbReference>
<feature type="region of interest" description="Disordered" evidence="1">
    <location>
        <begin position="52"/>
        <end position="92"/>
    </location>
</feature>
<reference evidence="3" key="1">
    <citation type="submission" date="2023-05" db="EMBL/GenBank/DDBJ databases">
        <title>Nepenthes gracilis genome sequencing.</title>
        <authorList>
            <person name="Fukushima K."/>
        </authorList>
    </citation>
    <scope>NUCLEOTIDE SEQUENCE</scope>
    <source>
        <strain evidence="3">SING2019-196</strain>
    </source>
</reference>
<organism evidence="3 4">
    <name type="scientific">Nepenthes gracilis</name>
    <name type="common">Slender pitcher plant</name>
    <dbReference type="NCBI Taxonomy" id="150966"/>
    <lineage>
        <taxon>Eukaryota</taxon>
        <taxon>Viridiplantae</taxon>
        <taxon>Streptophyta</taxon>
        <taxon>Embryophyta</taxon>
        <taxon>Tracheophyta</taxon>
        <taxon>Spermatophyta</taxon>
        <taxon>Magnoliopsida</taxon>
        <taxon>eudicotyledons</taxon>
        <taxon>Gunneridae</taxon>
        <taxon>Pentapetalae</taxon>
        <taxon>Caryophyllales</taxon>
        <taxon>Nepenthaceae</taxon>
        <taxon>Nepenthes</taxon>
    </lineage>
</organism>
<dbReference type="Proteomes" id="UP001279734">
    <property type="component" value="Unassembled WGS sequence"/>
</dbReference>
<protein>
    <recommendedName>
        <fullName evidence="2">HMA domain-containing protein</fullName>
    </recommendedName>
</protein>
<feature type="compositionally biased region" description="Basic and acidic residues" evidence="1">
    <location>
        <begin position="79"/>
        <end position="91"/>
    </location>
</feature>
<dbReference type="EMBL" id="BSYO01000011">
    <property type="protein sequence ID" value="GMH12318.1"/>
    <property type="molecule type" value="Genomic_DNA"/>
</dbReference>
<evidence type="ECO:0000313" key="4">
    <source>
        <dbReference type="Proteomes" id="UP001279734"/>
    </source>
</evidence>
<keyword evidence="4" id="KW-1185">Reference proteome</keyword>
<feature type="region of interest" description="Disordered" evidence="1">
    <location>
        <begin position="258"/>
        <end position="284"/>
    </location>
</feature>
<evidence type="ECO:0000259" key="2">
    <source>
        <dbReference type="PROSITE" id="PS50846"/>
    </source>
</evidence>
<feature type="compositionally biased region" description="Low complexity" evidence="1">
    <location>
        <begin position="266"/>
        <end position="284"/>
    </location>
</feature>
<feature type="region of interest" description="Disordered" evidence="1">
    <location>
        <begin position="122"/>
        <end position="150"/>
    </location>
</feature>
<proteinExistence type="predicted"/>
<dbReference type="InterPro" id="IPR006121">
    <property type="entry name" value="HMA_dom"/>
</dbReference>
<dbReference type="PROSITE" id="PS50846">
    <property type="entry name" value="HMA_2"/>
    <property type="match status" value="1"/>
</dbReference>
<evidence type="ECO:0000313" key="3">
    <source>
        <dbReference type="EMBL" id="GMH12318.1"/>
    </source>
</evidence>
<comment type="caution">
    <text evidence="3">The sequence shown here is derived from an EMBL/GenBank/DDBJ whole genome shotgun (WGS) entry which is preliminary data.</text>
</comment>
<dbReference type="CDD" id="cd00371">
    <property type="entry name" value="HMA"/>
    <property type="match status" value="1"/>
</dbReference>
<dbReference type="SUPFAM" id="SSF55008">
    <property type="entry name" value="HMA, heavy metal-associated domain"/>
    <property type="match status" value="1"/>
</dbReference>
<dbReference type="InterPro" id="IPR044526">
    <property type="entry name" value="NAKR1-3"/>
</dbReference>
<dbReference type="PANTHER" id="PTHR46119:SF12">
    <property type="entry name" value="PROTEIN SODIUM POTASSIUM ROOT DEFECTIVE 3"/>
    <property type="match status" value="1"/>
</dbReference>
<sequence>MKSIDLFCTSTASTAICSSMEHSAPMHRRGSRPLHRLNSYFSDHPFRNAPCISELPITPRPASFSGDSSRKSSASKNGELMRRKSSADRNDLYSPAGSSRYLLSDTPYFVSAIDAGDSSALVHSKPVKSRDGVGIENDSPKASSFLDSENPKSLALVPSRSVTSRHLTLSSSSDGSVGFNDPPFLKSPSSARSGDQVVVLRVSLHCKGCEGKVRKHLSRMEGVKSFSIDLATKKVTVIGNVTPFGVLTSVTKVKNAQFWPSPPSASPSSSSSSASSSTSTVALS</sequence>
<dbReference type="InterPro" id="IPR036163">
    <property type="entry name" value="HMA_dom_sf"/>
</dbReference>
<dbReference type="PANTHER" id="PTHR46119">
    <property type="entry name" value="OS08G0405700 PROTEIN"/>
    <property type="match status" value="1"/>
</dbReference>
<dbReference type="Pfam" id="PF00403">
    <property type="entry name" value="HMA"/>
    <property type="match status" value="1"/>
</dbReference>
<feature type="compositionally biased region" description="Low complexity" evidence="1">
    <location>
        <begin position="63"/>
        <end position="75"/>
    </location>
</feature>
<feature type="domain" description="HMA" evidence="2">
    <location>
        <begin position="195"/>
        <end position="261"/>
    </location>
</feature>
<name>A0AAD3SIZ6_NEPGR</name>